<evidence type="ECO:0000313" key="3">
    <source>
        <dbReference type="Proteomes" id="UP000038040"/>
    </source>
</evidence>
<dbReference type="InterPro" id="IPR050111">
    <property type="entry name" value="C-type_lectin/snaclec_domain"/>
</dbReference>
<feature type="domain" description="C-type lectin" evidence="1">
    <location>
        <begin position="56"/>
        <end position="163"/>
    </location>
</feature>
<dbReference type="SMART" id="SM00034">
    <property type="entry name" value="CLECT"/>
    <property type="match status" value="1"/>
</dbReference>
<accession>A0A0N4UGW7</accession>
<dbReference type="Proteomes" id="UP000274756">
    <property type="component" value="Unassembled WGS sequence"/>
</dbReference>
<proteinExistence type="predicted"/>
<sequence>MRWQVESCDGRTRLRNLLESKRARIVIVQLTPLAIMKDALGPLVHQIQCVLAISVFEILCYHQGRGPYNYIGALIECTARGGTVASVLSDAENTFINGLVGGGAYWIGLRKAGAIWLWQNGAPATYTNWRRSQPDGCCGGDVTCVLVNYANAAGQWDDAGCSQLWRNPSNIVCKRAAQ</sequence>
<evidence type="ECO:0000259" key="1">
    <source>
        <dbReference type="PROSITE" id="PS50041"/>
    </source>
</evidence>
<dbReference type="OrthoDB" id="5867782at2759"/>
<dbReference type="Pfam" id="PF00059">
    <property type="entry name" value="Lectin_C"/>
    <property type="match status" value="1"/>
</dbReference>
<dbReference type="Proteomes" id="UP000038040">
    <property type="component" value="Unplaced"/>
</dbReference>
<dbReference type="Gene3D" id="3.10.100.10">
    <property type="entry name" value="Mannose-Binding Protein A, subunit A"/>
    <property type="match status" value="1"/>
</dbReference>
<dbReference type="PANTHER" id="PTHR22803">
    <property type="entry name" value="MANNOSE, PHOSPHOLIPASE, LECTIN RECEPTOR RELATED"/>
    <property type="match status" value="1"/>
</dbReference>
<dbReference type="PROSITE" id="PS50041">
    <property type="entry name" value="C_TYPE_LECTIN_2"/>
    <property type="match status" value="1"/>
</dbReference>
<dbReference type="InterPro" id="IPR001304">
    <property type="entry name" value="C-type_lectin-like"/>
</dbReference>
<dbReference type="CDD" id="cd00037">
    <property type="entry name" value="CLECT"/>
    <property type="match status" value="1"/>
</dbReference>
<name>A0A0N4UGW7_DRAME</name>
<gene>
    <name evidence="2" type="ORF">DME_LOCUS1370</name>
</gene>
<dbReference type="STRING" id="318479.A0A0N4UGW7"/>
<evidence type="ECO:0000313" key="4">
    <source>
        <dbReference type="Proteomes" id="UP000274756"/>
    </source>
</evidence>
<dbReference type="EMBL" id="UYYG01000019">
    <property type="protein sequence ID" value="VDN51397.1"/>
    <property type="molecule type" value="Genomic_DNA"/>
</dbReference>
<dbReference type="InterPro" id="IPR016186">
    <property type="entry name" value="C-type_lectin-like/link_sf"/>
</dbReference>
<evidence type="ECO:0000313" key="2">
    <source>
        <dbReference type="EMBL" id="VDN51397.1"/>
    </source>
</evidence>
<dbReference type="AlphaFoldDB" id="A0A0N4UGW7"/>
<reference evidence="2 4" key="2">
    <citation type="submission" date="2018-11" db="EMBL/GenBank/DDBJ databases">
        <authorList>
            <consortium name="Pathogen Informatics"/>
        </authorList>
    </citation>
    <scope>NUCLEOTIDE SEQUENCE [LARGE SCALE GENOMIC DNA]</scope>
</reference>
<dbReference type="InterPro" id="IPR016187">
    <property type="entry name" value="CTDL_fold"/>
</dbReference>
<keyword evidence="4" id="KW-1185">Reference proteome</keyword>
<dbReference type="SUPFAM" id="SSF56436">
    <property type="entry name" value="C-type lectin-like"/>
    <property type="match status" value="1"/>
</dbReference>
<evidence type="ECO:0000313" key="5">
    <source>
        <dbReference type="WBParaSite" id="DME_0000675601-mRNA-1"/>
    </source>
</evidence>
<reference evidence="5" key="1">
    <citation type="submission" date="2017-02" db="UniProtKB">
        <authorList>
            <consortium name="WormBaseParasite"/>
        </authorList>
    </citation>
    <scope>IDENTIFICATION</scope>
</reference>
<dbReference type="WBParaSite" id="DME_0000675601-mRNA-1">
    <property type="protein sequence ID" value="DME_0000675601-mRNA-1"/>
    <property type="gene ID" value="DME_0000675601"/>
</dbReference>
<organism evidence="3 5">
    <name type="scientific">Dracunculus medinensis</name>
    <name type="common">Guinea worm</name>
    <dbReference type="NCBI Taxonomy" id="318479"/>
    <lineage>
        <taxon>Eukaryota</taxon>
        <taxon>Metazoa</taxon>
        <taxon>Ecdysozoa</taxon>
        <taxon>Nematoda</taxon>
        <taxon>Chromadorea</taxon>
        <taxon>Rhabditida</taxon>
        <taxon>Spirurina</taxon>
        <taxon>Dracunculoidea</taxon>
        <taxon>Dracunculidae</taxon>
        <taxon>Dracunculus</taxon>
    </lineage>
</organism>
<protein>
    <submittedName>
        <fullName evidence="5">C-type lectin domain-containing protein</fullName>
    </submittedName>
</protein>